<reference evidence="10 11" key="1">
    <citation type="journal article" date="2013" name="BMC Microbiol.">
        <title>Identification of the type II cytochrome c maturation pathway in anammox bacteria by comparative genomics.</title>
        <authorList>
            <person name="Ferousi C."/>
            <person name="Speth D.R."/>
            <person name="Reimann J."/>
            <person name="Op den Camp H.J."/>
            <person name="Allen J.W."/>
            <person name="Keltjens J.T."/>
            <person name="Jetten M.S."/>
        </authorList>
    </citation>
    <scope>NUCLEOTIDE SEQUENCE [LARGE SCALE GENOMIC DNA]</scope>
    <source>
        <strain evidence="10">RU1</strain>
    </source>
</reference>
<accession>A0A0M2UW82</accession>
<evidence type="ECO:0000256" key="5">
    <source>
        <dbReference type="ARBA" id="ARBA00023235"/>
    </source>
</evidence>
<dbReference type="InterPro" id="IPR027304">
    <property type="entry name" value="Trigger_fact/SurA_dom_sf"/>
</dbReference>
<feature type="signal peptide" evidence="8">
    <location>
        <begin position="1"/>
        <end position="25"/>
    </location>
</feature>
<feature type="chain" id="PRO_5007777990" description="peptidylprolyl isomerase" evidence="8">
    <location>
        <begin position="26"/>
        <end position="364"/>
    </location>
</feature>
<gene>
    <name evidence="10" type="ORF">BROFUL_00960</name>
</gene>
<protein>
    <recommendedName>
        <fullName evidence="2">peptidylprolyl isomerase</fullName>
        <ecNumber evidence="2">5.2.1.8</ecNumber>
    </recommendedName>
</protein>
<dbReference type="PANTHER" id="PTHR47245">
    <property type="entry name" value="PEPTIDYLPROLYL ISOMERASE"/>
    <property type="match status" value="1"/>
</dbReference>
<dbReference type="PROSITE" id="PS50198">
    <property type="entry name" value="PPIC_PPIASE_2"/>
    <property type="match status" value="1"/>
</dbReference>
<keyword evidence="3 8" id="KW-0732">Signal</keyword>
<evidence type="ECO:0000313" key="11">
    <source>
        <dbReference type="Proteomes" id="UP000034954"/>
    </source>
</evidence>
<dbReference type="InterPro" id="IPR023058">
    <property type="entry name" value="PPIase_PpiC_CS"/>
</dbReference>
<keyword evidence="5 6" id="KW-0413">Isomerase</keyword>
<evidence type="ECO:0000256" key="7">
    <source>
        <dbReference type="SAM" id="MobiDB-lite"/>
    </source>
</evidence>
<dbReference type="Pfam" id="PF13624">
    <property type="entry name" value="SurA_N_3"/>
    <property type="match status" value="1"/>
</dbReference>
<evidence type="ECO:0000256" key="8">
    <source>
        <dbReference type="SAM" id="SignalP"/>
    </source>
</evidence>
<evidence type="ECO:0000256" key="6">
    <source>
        <dbReference type="PROSITE-ProRule" id="PRU00278"/>
    </source>
</evidence>
<evidence type="ECO:0000259" key="9">
    <source>
        <dbReference type="PROSITE" id="PS50198"/>
    </source>
</evidence>
<dbReference type="Gene3D" id="3.10.50.40">
    <property type="match status" value="1"/>
</dbReference>
<dbReference type="PATRIC" id="fig|380242.3.peg.1208"/>
<dbReference type="Gene3D" id="1.10.4030.10">
    <property type="entry name" value="Porin chaperone SurA, peptide-binding domain"/>
    <property type="match status" value="1"/>
</dbReference>
<dbReference type="SUPFAM" id="SSF54534">
    <property type="entry name" value="FKBP-like"/>
    <property type="match status" value="1"/>
</dbReference>
<dbReference type="InterPro" id="IPR046357">
    <property type="entry name" value="PPIase_dom_sf"/>
</dbReference>
<dbReference type="Proteomes" id="UP000034954">
    <property type="component" value="Unassembled WGS sequence"/>
</dbReference>
<keyword evidence="4 6" id="KW-0697">Rotamase</keyword>
<dbReference type="Pfam" id="PF00639">
    <property type="entry name" value="Rotamase"/>
    <property type="match status" value="1"/>
</dbReference>
<evidence type="ECO:0000256" key="4">
    <source>
        <dbReference type="ARBA" id="ARBA00023110"/>
    </source>
</evidence>
<dbReference type="SUPFAM" id="SSF109998">
    <property type="entry name" value="Triger factor/SurA peptide-binding domain-like"/>
    <property type="match status" value="1"/>
</dbReference>
<feature type="domain" description="PpiC" evidence="9">
    <location>
        <begin position="220"/>
        <end position="322"/>
    </location>
</feature>
<sequence>MLKGCIKPLGMVLCGILCIQVSAFSAEPDAKKTSAPAKEEKPAAKTEAKAEAKTETSKGEVKSAIKESTPKEAAPGTKEQDPNKILATVNGENILQKDVNHILSRFGNQIPAEQIQGVTKQVLDGLITQKLLTQFIRENKIEPSKTDIETEINKVREDIKANPSLAGQTLEQVLESHGSSLDDLKRDITISLSLEKYLGKDLDDKKLKAYFDQNKAAYNGTEVRASHILVDTRKMTSDAELNQAMEKIKKAKAEVAAGKDFAELAKQYSDCPSKEKGGDLGFFPRKGQMVEPFAAAAFALKVGQISDPVKTNFGYHIIKVTEIKQGTDVKFDDIKQNIKQDLLQEKAQVLITQIRQKAKIDIKA</sequence>
<comment type="catalytic activity">
    <reaction evidence="1">
        <text>[protein]-peptidylproline (omega=180) = [protein]-peptidylproline (omega=0)</text>
        <dbReference type="Rhea" id="RHEA:16237"/>
        <dbReference type="Rhea" id="RHEA-COMP:10747"/>
        <dbReference type="Rhea" id="RHEA-COMP:10748"/>
        <dbReference type="ChEBI" id="CHEBI:83833"/>
        <dbReference type="ChEBI" id="CHEBI:83834"/>
        <dbReference type="EC" id="5.2.1.8"/>
    </reaction>
</comment>
<evidence type="ECO:0000256" key="2">
    <source>
        <dbReference type="ARBA" id="ARBA00013194"/>
    </source>
</evidence>
<dbReference type="InterPro" id="IPR050245">
    <property type="entry name" value="PrsA_foldase"/>
</dbReference>
<organism evidence="10 11">
    <name type="scientific">Candidatus Brocadia fulgida</name>
    <dbReference type="NCBI Taxonomy" id="380242"/>
    <lineage>
        <taxon>Bacteria</taxon>
        <taxon>Pseudomonadati</taxon>
        <taxon>Planctomycetota</taxon>
        <taxon>Candidatus Brocadiia</taxon>
        <taxon>Candidatus Brocadiales</taxon>
        <taxon>Candidatus Brocadiaceae</taxon>
        <taxon>Candidatus Brocadia</taxon>
    </lineage>
</organism>
<feature type="region of interest" description="Disordered" evidence="7">
    <location>
        <begin position="29"/>
        <end position="83"/>
    </location>
</feature>
<evidence type="ECO:0000256" key="1">
    <source>
        <dbReference type="ARBA" id="ARBA00000971"/>
    </source>
</evidence>
<evidence type="ECO:0000256" key="3">
    <source>
        <dbReference type="ARBA" id="ARBA00022729"/>
    </source>
</evidence>
<feature type="compositionally biased region" description="Basic and acidic residues" evidence="7">
    <location>
        <begin position="29"/>
        <end position="70"/>
    </location>
</feature>
<proteinExistence type="predicted"/>
<name>A0A0M2UW82_9BACT</name>
<dbReference type="AlphaFoldDB" id="A0A0M2UW82"/>
<dbReference type="PANTHER" id="PTHR47245:SF1">
    <property type="entry name" value="FOLDASE PROTEIN PRSA"/>
    <property type="match status" value="1"/>
</dbReference>
<keyword evidence="11" id="KW-1185">Reference proteome</keyword>
<dbReference type="EC" id="5.2.1.8" evidence="2"/>
<dbReference type="EMBL" id="LAQJ01000116">
    <property type="protein sequence ID" value="KKO20328.1"/>
    <property type="molecule type" value="Genomic_DNA"/>
</dbReference>
<dbReference type="InterPro" id="IPR000297">
    <property type="entry name" value="PPIase_PpiC"/>
</dbReference>
<comment type="caution">
    <text evidence="10">The sequence shown here is derived from an EMBL/GenBank/DDBJ whole genome shotgun (WGS) entry which is preliminary data.</text>
</comment>
<dbReference type="GO" id="GO:0003755">
    <property type="term" value="F:peptidyl-prolyl cis-trans isomerase activity"/>
    <property type="evidence" value="ECO:0007669"/>
    <property type="project" value="UniProtKB-KW"/>
</dbReference>
<dbReference type="PROSITE" id="PS01096">
    <property type="entry name" value="PPIC_PPIASE_1"/>
    <property type="match status" value="1"/>
</dbReference>
<evidence type="ECO:0000313" key="10">
    <source>
        <dbReference type="EMBL" id="KKO20328.1"/>
    </source>
</evidence>